<name>A0A5C6VFL0_9BURK</name>
<evidence type="ECO:0000256" key="1">
    <source>
        <dbReference type="SAM" id="Phobius"/>
    </source>
</evidence>
<keyword evidence="1" id="KW-0812">Transmembrane</keyword>
<dbReference type="Proteomes" id="UP000321776">
    <property type="component" value="Unassembled WGS sequence"/>
</dbReference>
<comment type="caution">
    <text evidence="2">The sequence shown here is derived from an EMBL/GenBank/DDBJ whole genome shotgun (WGS) entry which is preliminary data.</text>
</comment>
<evidence type="ECO:0000313" key="3">
    <source>
        <dbReference type="Proteomes" id="UP000321776"/>
    </source>
</evidence>
<organism evidence="2 3">
    <name type="scientific">Paraburkholderia azotifigens</name>
    <dbReference type="NCBI Taxonomy" id="2057004"/>
    <lineage>
        <taxon>Bacteria</taxon>
        <taxon>Pseudomonadati</taxon>
        <taxon>Pseudomonadota</taxon>
        <taxon>Betaproteobacteria</taxon>
        <taxon>Burkholderiales</taxon>
        <taxon>Burkholderiaceae</taxon>
        <taxon>Paraburkholderia</taxon>
    </lineage>
</organism>
<dbReference type="PROSITE" id="PS51257">
    <property type="entry name" value="PROKAR_LIPOPROTEIN"/>
    <property type="match status" value="1"/>
</dbReference>
<protein>
    <submittedName>
        <fullName evidence="2">Uncharacterized protein</fullName>
    </submittedName>
</protein>
<proteinExistence type="predicted"/>
<feature type="transmembrane region" description="Helical" evidence="1">
    <location>
        <begin position="6"/>
        <end position="25"/>
    </location>
</feature>
<dbReference type="EMBL" id="VOQS01000003">
    <property type="protein sequence ID" value="TXC84103.1"/>
    <property type="molecule type" value="Genomic_DNA"/>
</dbReference>
<gene>
    <name evidence="2" type="ORF">FRZ40_27725</name>
</gene>
<accession>A0A5C6VFL0</accession>
<reference evidence="2 3" key="1">
    <citation type="journal article" date="2018" name="Int. J. Syst. Evol. Microbiol.">
        <title>Paraburkholderia azotifigens sp. nov., a nitrogen-fixing bacterium isolated from paddy soil.</title>
        <authorList>
            <person name="Choi G.M."/>
            <person name="Im W.T."/>
        </authorList>
    </citation>
    <scope>NUCLEOTIDE SEQUENCE [LARGE SCALE GENOMIC DNA]</scope>
    <source>
        <strain evidence="2 3">NF 2-5-3</strain>
    </source>
</reference>
<sequence>MLKSAAIVGLLILPGAFFVLGLACIHPRLRRQIASLSGLSAPLTRAGHAYSGIRARLPLHRGHPARKPRT</sequence>
<evidence type="ECO:0000313" key="2">
    <source>
        <dbReference type="EMBL" id="TXC84103.1"/>
    </source>
</evidence>
<dbReference type="AlphaFoldDB" id="A0A5C6VFL0"/>
<keyword evidence="1" id="KW-0472">Membrane</keyword>
<keyword evidence="1" id="KW-1133">Transmembrane helix</keyword>